<dbReference type="SUPFAM" id="SSF52821">
    <property type="entry name" value="Rhodanese/Cell cycle control phosphatase"/>
    <property type="match status" value="1"/>
</dbReference>
<dbReference type="FunFam" id="3.40.30.10:FF:000005">
    <property type="entry name" value="Glutaredoxin 5"/>
    <property type="match status" value="1"/>
</dbReference>
<dbReference type="eggNOG" id="COG0316">
    <property type="taxonomic scope" value="Bacteria"/>
</dbReference>
<gene>
    <name evidence="9" type="ORF">CAP_5829</name>
</gene>
<feature type="domain" description="Rhodanese" evidence="8">
    <location>
        <begin position="227"/>
        <end position="314"/>
    </location>
</feature>
<dbReference type="Pfam" id="PF00462">
    <property type="entry name" value="Glutaredoxin"/>
    <property type="match status" value="1"/>
</dbReference>
<dbReference type="PANTHER" id="PTHR10293:SF72">
    <property type="entry name" value="MONOTHIOL GLUTAREDOXIN-S14, CHLOROPLASTIC"/>
    <property type="match status" value="1"/>
</dbReference>
<dbReference type="GO" id="GO:0046872">
    <property type="term" value="F:metal ion binding"/>
    <property type="evidence" value="ECO:0007669"/>
    <property type="project" value="UniProtKB-KW"/>
</dbReference>
<evidence type="ECO:0000256" key="1">
    <source>
        <dbReference type="ARBA" id="ARBA00009630"/>
    </source>
</evidence>
<keyword evidence="5" id="KW-0411">Iron-sulfur</keyword>
<dbReference type="InterPro" id="IPR035903">
    <property type="entry name" value="HesB-like_dom_sf"/>
</dbReference>
<dbReference type="NCBIfam" id="TIGR00365">
    <property type="entry name" value="Grx4 family monothiol glutaredoxin"/>
    <property type="match status" value="1"/>
</dbReference>
<protein>
    <recommendedName>
        <fullName evidence="7">Probable monothiol glutaredoxin 2</fullName>
    </recommendedName>
</protein>
<keyword evidence="6" id="KW-0676">Redox-active center</keyword>
<keyword evidence="2" id="KW-0001">2Fe-2S</keyword>
<dbReference type="InterPro" id="IPR033658">
    <property type="entry name" value="GRX_PICOT-like"/>
</dbReference>
<dbReference type="GO" id="GO:0051537">
    <property type="term" value="F:2 iron, 2 sulfur cluster binding"/>
    <property type="evidence" value="ECO:0007669"/>
    <property type="project" value="UniProtKB-KW"/>
</dbReference>
<evidence type="ECO:0000256" key="3">
    <source>
        <dbReference type="ARBA" id="ARBA00022723"/>
    </source>
</evidence>
<dbReference type="SUPFAM" id="SSF89360">
    <property type="entry name" value="HesB-like domain"/>
    <property type="match status" value="1"/>
</dbReference>
<dbReference type="EMBL" id="ASRX01000005">
    <property type="protein sequence ID" value="EYF08069.1"/>
    <property type="molecule type" value="Genomic_DNA"/>
</dbReference>
<accession>A0A017TFT5</accession>
<dbReference type="PROSITE" id="PS50206">
    <property type="entry name" value="RHODANESE_3"/>
    <property type="match status" value="1"/>
</dbReference>
<dbReference type="eggNOG" id="COG0607">
    <property type="taxonomic scope" value="Bacteria"/>
</dbReference>
<dbReference type="Pfam" id="PF00581">
    <property type="entry name" value="Rhodanese"/>
    <property type="match status" value="1"/>
</dbReference>
<evidence type="ECO:0000256" key="7">
    <source>
        <dbReference type="ARBA" id="ARBA00070454"/>
    </source>
</evidence>
<evidence type="ECO:0000256" key="6">
    <source>
        <dbReference type="ARBA" id="ARBA00023284"/>
    </source>
</evidence>
<dbReference type="Gene3D" id="2.60.300.12">
    <property type="entry name" value="HesB-like domain"/>
    <property type="match status" value="1"/>
</dbReference>
<dbReference type="InterPro" id="IPR002109">
    <property type="entry name" value="Glutaredoxin"/>
</dbReference>
<proteinExistence type="inferred from homology"/>
<dbReference type="PANTHER" id="PTHR10293">
    <property type="entry name" value="GLUTAREDOXIN FAMILY MEMBER"/>
    <property type="match status" value="1"/>
</dbReference>
<evidence type="ECO:0000313" key="9">
    <source>
        <dbReference type="EMBL" id="EYF08069.1"/>
    </source>
</evidence>
<evidence type="ECO:0000256" key="2">
    <source>
        <dbReference type="ARBA" id="ARBA00022714"/>
    </source>
</evidence>
<dbReference type="RefSeq" id="WP_044235959.1">
    <property type="nucleotide sequence ID" value="NZ_ASRX01000005.1"/>
</dbReference>
<reference evidence="9 10" key="1">
    <citation type="submission" date="2013-05" db="EMBL/GenBank/DDBJ databases">
        <title>Genome assembly of Chondromyces apiculatus DSM 436.</title>
        <authorList>
            <person name="Sharma G."/>
            <person name="Khatri I."/>
            <person name="Kaur C."/>
            <person name="Mayilraj S."/>
            <person name="Subramanian S."/>
        </authorList>
    </citation>
    <scope>NUCLEOTIDE SEQUENCE [LARGE SCALE GENOMIC DNA]</scope>
    <source>
        <strain evidence="9 10">DSM 436</strain>
    </source>
</reference>
<comment type="caution">
    <text evidence="9">The sequence shown here is derived from an EMBL/GenBank/DDBJ whole genome shotgun (WGS) entry which is preliminary data.</text>
</comment>
<evidence type="ECO:0000256" key="5">
    <source>
        <dbReference type="ARBA" id="ARBA00023014"/>
    </source>
</evidence>
<comment type="similarity">
    <text evidence="1">Belongs to the glutaredoxin family. Monothiol subfamily.</text>
</comment>
<name>A0A017TFT5_9BACT</name>
<dbReference type="OrthoDB" id="285281at2"/>
<evidence type="ECO:0000313" key="10">
    <source>
        <dbReference type="Proteomes" id="UP000019678"/>
    </source>
</evidence>
<dbReference type="PROSITE" id="PS51354">
    <property type="entry name" value="GLUTAREDOXIN_2"/>
    <property type="match status" value="1"/>
</dbReference>
<dbReference type="InterPro" id="IPR036873">
    <property type="entry name" value="Rhodanese-like_dom_sf"/>
</dbReference>
<dbReference type="CDD" id="cd03028">
    <property type="entry name" value="GRX_PICOT_like"/>
    <property type="match status" value="1"/>
</dbReference>
<dbReference type="Proteomes" id="UP000019678">
    <property type="component" value="Unassembled WGS sequence"/>
</dbReference>
<dbReference type="AlphaFoldDB" id="A0A017TFT5"/>
<evidence type="ECO:0000259" key="8">
    <source>
        <dbReference type="PROSITE" id="PS50206"/>
    </source>
</evidence>
<sequence>MTLNESLRARITEIIGSDDVVLFMKGSRRMPQCGFSSTVVQILDGLLPKYTTVNVLSDPDIRDGIKAFSDWPTIPQLYVKGEFLGGCDIVRQMHASGELAEKLGSLSGSAGAAAAPAAPPKVKLSETAAKALKGAVETEGDGGEVHIEISATYEYGLYVGPRAPGDVEVKAGGMTLLFDAASARRAEGLSIDYVEGDAGAGFRLESPNEPPKVRQLSPADVKAMKDKGEAFELFDVRTPKERAAASIAGSRLLDEEAQRYLMGLPKDTTLVFHCHHGGRSQAAAEHFLGQGFRNVFNLKGGIDAWSQTVDPSIPRY</sequence>
<keyword evidence="10" id="KW-1185">Reference proteome</keyword>
<dbReference type="Gene3D" id="3.40.250.10">
    <property type="entry name" value="Rhodanese-like domain"/>
    <property type="match status" value="1"/>
</dbReference>
<dbReference type="STRING" id="1192034.CAP_5829"/>
<organism evidence="9 10">
    <name type="scientific">Chondromyces apiculatus DSM 436</name>
    <dbReference type="NCBI Taxonomy" id="1192034"/>
    <lineage>
        <taxon>Bacteria</taxon>
        <taxon>Pseudomonadati</taxon>
        <taxon>Myxococcota</taxon>
        <taxon>Polyangia</taxon>
        <taxon>Polyangiales</taxon>
        <taxon>Polyangiaceae</taxon>
        <taxon>Chondromyces</taxon>
    </lineage>
</organism>
<dbReference type="InterPro" id="IPR001763">
    <property type="entry name" value="Rhodanese-like_dom"/>
</dbReference>
<dbReference type="CDD" id="cd00158">
    <property type="entry name" value="RHOD"/>
    <property type="match status" value="1"/>
</dbReference>
<keyword evidence="4" id="KW-0408">Iron</keyword>
<dbReference type="SUPFAM" id="SSF52833">
    <property type="entry name" value="Thioredoxin-like"/>
    <property type="match status" value="1"/>
</dbReference>
<dbReference type="InterPro" id="IPR004480">
    <property type="entry name" value="Monothiol_GRX-rel"/>
</dbReference>
<dbReference type="Gene3D" id="3.40.30.10">
    <property type="entry name" value="Glutaredoxin"/>
    <property type="match status" value="1"/>
</dbReference>
<keyword evidence="3" id="KW-0479">Metal-binding</keyword>
<evidence type="ECO:0000256" key="4">
    <source>
        <dbReference type="ARBA" id="ARBA00023004"/>
    </source>
</evidence>
<dbReference type="SMART" id="SM00450">
    <property type="entry name" value="RHOD"/>
    <property type="match status" value="1"/>
</dbReference>
<dbReference type="eggNOG" id="COG0278">
    <property type="taxonomic scope" value="Bacteria"/>
</dbReference>
<dbReference type="InterPro" id="IPR036249">
    <property type="entry name" value="Thioredoxin-like_sf"/>
</dbReference>